<keyword evidence="9" id="KW-0862">Zinc</keyword>
<evidence type="ECO:0000256" key="13">
    <source>
        <dbReference type="ARBA" id="ARBA00045757"/>
    </source>
</evidence>
<gene>
    <name evidence="17" type="primary">UQCRC1</name>
    <name evidence="17" type="ORF">HDU87_000890</name>
</gene>
<dbReference type="EC" id="3.4.24.64" evidence="5"/>
<evidence type="ECO:0000313" key="18">
    <source>
        <dbReference type="Proteomes" id="UP001212152"/>
    </source>
</evidence>
<dbReference type="FunFam" id="3.30.830.10:FF:000001">
    <property type="entry name" value="Mitochondrial-processing peptidase subunit beta, mitochondrial"/>
    <property type="match status" value="1"/>
</dbReference>
<comment type="catalytic activity">
    <reaction evidence="1">
        <text>Release of N-terminal transit peptides from precursor proteins imported into the mitochondrion, typically with Arg in position P2.</text>
        <dbReference type="EC" id="3.4.24.64"/>
    </reaction>
</comment>
<evidence type="ECO:0000256" key="6">
    <source>
        <dbReference type="ARBA" id="ARBA00022670"/>
    </source>
</evidence>
<accession>A0AAD5TDF7</accession>
<evidence type="ECO:0000256" key="9">
    <source>
        <dbReference type="ARBA" id="ARBA00022833"/>
    </source>
</evidence>
<dbReference type="PANTHER" id="PTHR11851">
    <property type="entry name" value="METALLOPROTEASE"/>
    <property type="match status" value="1"/>
</dbReference>
<evidence type="ECO:0000256" key="7">
    <source>
        <dbReference type="ARBA" id="ARBA00022723"/>
    </source>
</evidence>
<keyword evidence="6" id="KW-0645">Protease</keyword>
<dbReference type="GO" id="GO:0006627">
    <property type="term" value="P:protein processing involved in protein targeting to mitochondrion"/>
    <property type="evidence" value="ECO:0007669"/>
    <property type="project" value="TreeGrafter"/>
</dbReference>
<dbReference type="AlphaFoldDB" id="A0AAD5TDF7"/>
<dbReference type="InterPro" id="IPR011249">
    <property type="entry name" value="Metalloenz_LuxS/M16"/>
</dbReference>
<feature type="domain" description="Peptidase M16 C-terminal" evidence="16">
    <location>
        <begin position="219"/>
        <end position="403"/>
    </location>
</feature>
<comment type="similarity">
    <text evidence="4 14">Belongs to the peptidase M16 family.</text>
</comment>
<name>A0AAD5TDF7_9FUNG</name>
<evidence type="ECO:0000256" key="12">
    <source>
        <dbReference type="ARBA" id="ARBA00031018"/>
    </source>
</evidence>
<comment type="cofactor">
    <cofactor evidence="2">
        <name>Zn(2+)</name>
        <dbReference type="ChEBI" id="CHEBI:29105"/>
    </cofactor>
</comment>
<evidence type="ECO:0000256" key="11">
    <source>
        <dbReference type="ARBA" id="ARBA00023128"/>
    </source>
</evidence>
<keyword evidence="7" id="KW-0479">Metal-binding</keyword>
<dbReference type="GO" id="GO:0046872">
    <property type="term" value="F:metal ion binding"/>
    <property type="evidence" value="ECO:0007669"/>
    <property type="project" value="UniProtKB-KW"/>
</dbReference>
<evidence type="ECO:0000256" key="2">
    <source>
        <dbReference type="ARBA" id="ARBA00001947"/>
    </source>
</evidence>
<dbReference type="FunFam" id="3.30.830.10:FF:000008">
    <property type="entry name" value="Mitochondrial-processing peptidase subunit beta"/>
    <property type="match status" value="1"/>
</dbReference>
<dbReference type="GO" id="GO:0004222">
    <property type="term" value="F:metalloendopeptidase activity"/>
    <property type="evidence" value="ECO:0007669"/>
    <property type="project" value="UniProtKB-EC"/>
</dbReference>
<dbReference type="EMBL" id="JADGJQ010000113">
    <property type="protein sequence ID" value="KAJ3169016.1"/>
    <property type="molecule type" value="Genomic_DNA"/>
</dbReference>
<evidence type="ECO:0000256" key="5">
    <source>
        <dbReference type="ARBA" id="ARBA00012299"/>
    </source>
</evidence>
<evidence type="ECO:0000256" key="3">
    <source>
        <dbReference type="ARBA" id="ARBA00004173"/>
    </source>
</evidence>
<dbReference type="Pfam" id="PF00675">
    <property type="entry name" value="Peptidase_M16"/>
    <property type="match status" value="1"/>
</dbReference>
<dbReference type="GO" id="GO:0005739">
    <property type="term" value="C:mitochondrion"/>
    <property type="evidence" value="ECO:0007669"/>
    <property type="project" value="UniProtKB-SubCell"/>
</dbReference>
<dbReference type="InterPro" id="IPR050361">
    <property type="entry name" value="MPP/UQCRC_Complex"/>
</dbReference>
<dbReference type="Proteomes" id="UP001212152">
    <property type="component" value="Unassembled WGS sequence"/>
</dbReference>
<dbReference type="InterPro" id="IPR011765">
    <property type="entry name" value="Pept_M16_N"/>
</dbReference>
<evidence type="ECO:0000256" key="4">
    <source>
        <dbReference type="ARBA" id="ARBA00007261"/>
    </source>
</evidence>
<evidence type="ECO:0000259" key="15">
    <source>
        <dbReference type="Pfam" id="PF00675"/>
    </source>
</evidence>
<evidence type="ECO:0000256" key="14">
    <source>
        <dbReference type="RuleBase" id="RU004447"/>
    </source>
</evidence>
<keyword evidence="8" id="KW-0378">Hydrolase</keyword>
<dbReference type="Pfam" id="PF05193">
    <property type="entry name" value="Peptidase_M16_C"/>
    <property type="match status" value="1"/>
</dbReference>
<dbReference type="PANTHER" id="PTHR11851:SF149">
    <property type="entry name" value="GH01077P"/>
    <property type="match status" value="1"/>
</dbReference>
<evidence type="ECO:0000259" key="16">
    <source>
        <dbReference type="Pfam" id="PF05193"/>
    </source>
</evidence>
<comment type="subcellular location">
    <subcellularLocation>
        <location evidence="3">Mitochondrion</location>
    </subcellularLocation>
</comment>
<dbReference type="InterPro" id="IPR001431">
    <property type="entry name" value="Pept_M16_Zn_BS"/>
</dbReference>
<evidence type="ECO:0000256" key="8">
    <source>
        <dbReference type="ARBA" id="ARBA00022801"/>
    </source>
</evidence>
<comment type="function">
    <text evidence="13">Catalytic subunit of the essential mitochondrial processing protease (MPP), which cleaves the mitochondrial sequence off newly imported precursors proteins. Preferentially, cleaves after an arginine at position P2.</text>
</comment>
<evidence type="ECO:0000256" key="10">
    <source>
        <dbReference type="ARBA" id="ARBA00023049"/>
    </source>
</evidence>
<reference evidence="17" key="1">
    <citation type="submission" date="2020-05" db="EMBL/GenBank/DDBJ databases">
        <title>Phylogenomic resolution of chytrid fungi.</title>
        <authorList>
            <person name="Stajich J.E."/>
            <person name="Amses K."/>
            <person name="Simmons R."/>
            <person name="Seto K."/>
            <person name="Myers J."/>
            <person name="Bonds A."/>
            <person name="Quandt C.A."/>
            <person name="Barry K."/>
            <person name="Liu P."/>
            <person name="Grigoriev I."/>
            <person name="Longcore J.E."/>
            <person name="James T.Y."/>
        </authorList>
    </citation>
    <scope>NUCLEOTIDE SEQUENCE</scope>
    <source>
        <strain evidence="17">JEL0379</strain>
    </source>
</reference>
<dbReference type="Gene3D" id="3.30.830.10">
    <property type="entry name" value="Metalloenzyme, LuxS/M16 peptidase-like"/>
    <property type="match status" value="2"/>
</dbReference>
<dbReference type="SUPFAM" id="SSF63411">
    <property type="entry name" value="LuxS/MPP-like metallohydrolase"/>
    <property type="match status" value="2"/>
</dbReference>
<dbReference type="InterPro" id="IPR007863">
    <property type="entry name" value="Peptidase_M16_C"/>
</dbReference>
<keyword evidence="10" id="KW-0482">Metalloprotease</keyword>
<evidence type="ECO:0000313" key="17">
    <source>
        <dbReference type="EMBL" id="KAJ3169016.1"/>
    </source>
</evidence>
<organism evidence="17 18">
    <name type="scientific">Geranomyces variabilis</name>
    <dbReference type="NCBI Taxonomy" id="109894"/>
    <lineage>
        <taxon>Eukaryota</taxon>
        <taxon>Fungi</taxon>
        <taxon>Fungi incertae sedis</taxon>
        <taxon>Chytridiomycota</taxon>
        <taxon>Chytridiomycota incertae sedis</taxon>
        <taxon>Chytridiomycetes</taxon>
        <taxon>Spizellomycetales</taxon>
        <taxon>Powellomycetaceae</taxon>
        <taxon>Geranomyces</taxon>
    </lineage>
</organism>
<feature type="domain" description="Peptidase M16 N-terminal" evidence="15">
    <location>
        <begin position="65"/>
        <end position="213"/>
    </location>
</feature>
<proteinExistence type="inferred from homology"/>
<dbReference type="PROSITE" id="PS00143">
    <property type="entry name" value="INSULINASE"/>
    <property type="match status" value="1"/>
</dbReference>
<keyword evidence="18" id="KW-1185">Reference proteome</keyword>
<comment type="caution">
    <text evidence="17">The sequence shown here is derived from an EMBL/GenBank/DDBJ whole genome shotgun (WGS) entry which is preliminary data.</text>
</comment>
<evidence type="ECO:0000256" key="1">
    <source>
        <dbReference type="ARBA" id="ARBA00001098"/>
    </source>
</evidence>
<protein>
    <recommendedName>
        <fullName evidence="5">mitochondrial processing peptidase</fullName>
        <ecNumber evidence="5">3.4.24.64</ecNumber>
    </recommendedName>
    <alternativeName>
        <fullName evidence="12">Beta-MPP</fullName>
    </alternativeName>
</protein>
<keyword evidence="11" id="KW-0496">Mitochondrion</keyword>
<sequence length="489" mass="53400">MLRSTRALASSTRAALRTSQKGYASVSAPLVDAKPSTNTVKHTYHKSLSNIPETKVTKLSNGFTIASEANSNNQTATVGVWINAGSTSETARTNGAAHFLEHLAFKGTKSRTQKELETQVENIGGHFGAYTSREQSAYYAQTLSADVGTAVEILADVLHGSALNSDAIERQRALILAEVEKYENNSDKSEIVFDHLHASAFQRSPLARTIFGPTENVKSLTREDLATYISANFSPEKMVLSAAGGVEHDALVKLAEKHFGALEVSTVVSGKKEKTKFFGSDLRARFDANPTAHVILAVEGASWTSPDYWALQVAQSIVGSWDRSLGAAPHVSSKLAQQISKWKLANSFSAFSTAYNDTGLFGVYAVSEAKMNLDDLIHYIQQEWHRLAMSVTAAEVFRAKNQLKTSMHLALADGTNPIADDIGRQMLSYGKRLSPWEIDGLIEKVTAADVMKVARQYIYDQEVCMIGHGPVESLPDYNRVRSAQSPIYY</sequence>